<keyword evidence="2" id="KW-0812">Transmembrane</keyword>
<evidence type="ECO:0000313" key="3">
    <source>
        <dbReference type="EMBL" id="KAF3213123.1"/>
    </source>
</evidence>
<evidence type="ECO:0000256" key="1">
    <source>
        <dbReference type="SAM" id="MobiDB-lite"/>
    </source>
</evidence>
<keyword evidence="2" id="KW-1133">Transmembrane helix</keyword>
<feature type="compositionally biased region" description="Basic and acidic residues" evidence="1">
    <location>
        <begin position="568"/>
        <end position="587"/>
    </location>
</feature>
<feature type="region of interest" description="Disordered" evidence="1">
    <location>
        <begin position="413"/>
        <end position="433"/>
    </location>
</feature>
<dbReference type="EMBL" id="WIPF01000079">
    <property type="protein sequence ID" value="KAF3213123.1"/>
    <property type="molecule type" value="Genomic_DNA"/>
</dbReference>
<dbReference type="EMBL" id="WIWS01000058">
    <property type="protein sequence ID" value="KAF3214623.1"/>
    <property type="molecule type" value="Genomic_DNA"/>
</dbReference>
<evidence type="ECO:0000256" key="2">
    <source>
        <dbReference type="SAM" id="Phobius"/>
    </source>
</evidence>
<dbReference type="EMBL" id="WIWT01000003">
    <property type="protein sequence ID" value="KAF3222360.1"/>
    <property type="molecule type" value="Genomic_DNA"/>
</dbReference>
<feature type="transmembrane region" description="Helical" evidence="2">
    <location>
        <begin position="437"/>
        <end position="459"/>
    </location>
</feature>
<protein>
    <recommendedName>
        <fullName evidence="9">Receptor L-domain domain-containing protein</fullName>
    </recommendedName>
</protein>
<evidence type="ECO:0008006" key="9">
    <source>
        <dbReference type="Google" id="ProtNLM"/>
    </source>
</evidence>
<feature type="compositionally biased region" description="Basic and acidic residues" evidence="1">
    <location>
        <begin position="543"/>
        <end position="557"/>
    </location>
</feature>
<dbReference type="Proteomes" id="UP000614610">
    <property type="component" value="Unassembled WGS sequence"/>
</dbReference>
<organism evidence="5 8">
    <name type="scientific">Orbilia oligospora</name>
    <name type="common">Nematode-trapping fungus</name>
    <name type="synonym">Arthrobotrys oligospora</name>
    <dbReference type="NCBI Taxonomy" id="2813651"/>
    <lineage>
        <taxon>Eukaryota</taxon>
        <taxon>Fungi</taxon>
        <taxon>Dikarya</taxon>
        <taxon>Ascomycota</taxon>
        <taxon>Pezizomycotina</taxon>
        <taxon>Orbiliomycetes</taxon>
        <taxon>Orbiliales</taxon>
        <taxon>Orbiliaceae</taxon>
        <taxon>Orbilia</taxon>
    </lineage>
</organism>
<reference evidence="6 7" key="1">
    <citation type="submission" date="2019-06" db="EMBL/GenBank/DDBJ databases">
        <authorList>
            <person name="Palmer J.M."/>
        </authorList>
    </citation>
    <scope>NUCLEOTIDE SEQUENCE</scope>
    <source>
        <strain evidence="4 6">TWF106</strain>
        <strain evidence="3 7">TWF191</strain>
        <strain evidence="5">TWF679</strain>
    </source>
</reference>
<gene>
    <name evidence="4" type="ORF">TWF106_008982</name>
    <name evidence="3" type="ORF">TWF191_010165</name>
    <name evidence="5" type="ORF">TWF679_005838</name>
</gene>
<evidence type="ECO:0000313" key="4">
    <source>
        <dbReference type="EMBL" id="KAF3214623.1"/>
    </source>
</evidence>
<dbReference type="Proteomes" id="UP000472727">
    <property type="component" value="Unassembled WGS sequence"/>
</dbReference>
<feature type="compositionally biased region" description="Polar residues" evidence="1">
    <location>
        <begin position="588"/>
        <end position="603"/>
    </location>
</feature>
<feature type="region of interest" description="Disordered" evidence="1">
    <location>
        <begin position="543"/>
        <end position="603"/>
    </location>
</feature>
<feature type="transmembrane region" description="Helical" evidence="2">
    <location>
        <begin position="12"/>
        <end position="30"/>
    </location>
</feature>
<proteinExistence type="predicted"/>
<dbReference type="Proteomes" id="UP000483672">
    <property type="component" value="Unassembled WGS sequence"/>
</dbReference>
<evidence type="ECO:0000313" key="7">
    <source>
        <dbReference type="Proteomes" id="UP000483672"/>
    </source>
</evidence>
<sequence>MAEHSYYYTSKVFRLTFYILCYLIAWVDVVKAKPDCNAENIVLRYQRDFDNLVKGCTELGGNLGISIAFDSIYISGVKRIHGNLFVKDGLSESGNINTTKVGNPAQRAINFANLTYIDGNFDVSKFGKNVPYGYPGPYLNFLLPVDVGGRVSIHDTSLSSVNIRIGTCEKATFSDNTGLEIRSPSLPLGVNELELYGNTFTLAVGEVVPVYYFPDILEMDKEIYMEASSLSLGDIDSAVAPVYAGLRMPKLERIPKVYIKEAPFVELPNIQNISDALQLVNLKATKLEYPDLVNIGSHNNGSFIVENAGKLFKVDVPALETVQGDLNFTGNTLLKDIGGFGSLKSVSRDMFFEGPIWSLTFPKLNNVGGNFIIRSSAPFNCTPWNEKQIRTRFAKGDYVCDSEIDPKSLEAGFDRSSVGQDLPGDEPTPTPPNRTPVIAGASVGGVVAIIGIIIAVFFFRRRPRKFPDLLPGIAMPELDNKEAPLYEIDAKKTEITAEAVGYIPPTEVPGDFKAIELPVLDAIPVEIDGQELFKPPLPAFVRDSRLNRKQQNTDKDNNGSTRIPAGDGGRDSWKPHDEAAFSSDRRQYLNNYQFQNGSTVQQK</sequence>
<keyword evidence="2" id="KW-0472">Membrane</keyword>
<dbReference type="AlphaFoldDB" id="A0A6G1MCA6"/>
<dbReference type="OrthoDB" id="536881at2759"/>
<evidence type="ECO:0000313" key="8">
    <source>
        <dbReference type="Proteomes" id="UP000614610"/>
    </source>
</evidence>
<comment type="caution">
    <text evidence="5">The sequence shown here is derived from an EMBL/GenBank/DDBJ whole genome shotgun (WGS) entry which is preliminary data.</text>
</comment>
<evidence type="ECO:0000313" key="5">
    <source>
        <dbReference type="EMBL" id="KAF3222360.1"/>
    </source>
</evidence>
<accession>A0A6G1MCA6</accession>
<evidence type="ECO:0000313" key="6">
    <source>
        <dbReference type="Proteomes" id="UP000472727"/>
    </source>
</evidence>
<name>A0A6G1MCA6_ORBOL</name>